<keyword evidence="3" id="KW-0963">Cytoplasm</keyword>
<dbReference type="EMBL" id="JAHOEF010000018">
    <property type="protein sequence ID" value="MBV3382439.1"/>
    <property type="molecule type" value="Genomic_DNA"/>
</dbReference>
<feature type="domain" description="Radical SAM core" evidence="4">
    <location>
        <begin position="1"/>
        <end position="225"/>
    </location>
</feature>
<comment type="similarity">
    <text evidence="1">Belongs to the anaerobic coproporphyrinogen-III oxidase family. HemW subfamily.</text>
</comment>
<name>A0AAW4MU62_9FIRM</name>
<dbReference type="SFLD" id="SFLDG01065">
    <property type="entry name" value="anaerobic_coproporphyrinogen-I"/>
    <property type="match status" value="1"/>
</dbReference>
<sequence>METKALYIHIPFCDHICSYCDFAKVYYREEFVLKYLERLKEELDALPHHIMRTIYIGGGTPSALSLKQLDILLSMADPFVGDDTLEYTIEVNPESATLDKLECMHTHGVNRISVGVQTFNNDLLKKIERYHTSDIAKEVIRNAKAIGFKHISIDLMYGLPNQTLEDVQEDLKTALSLPINHLSYYSLILEEHTRLYDNYEPLDEETEGKWSDYIVETLSHAGFHRYEVSNFALGNHESEHNKVYWHYDNYYGVGIGATGKIDDELISHSRSLTDYLQGKNTIYIEKETIEDTMFNHLMMSLRLKEGLDLDEFKRRYHCSVEDVYKEALTKNLGNHSLIIENNHLKTNDTLDLLNSILLDFLPE</sequence>
<dbReference type="GO" id="GO:0046872">
    <property type="term" value="F:metal ion binding"/>
    <property type="evidence" value="ECO:0007669"/>
    <property type="project" value="UniProtKB-UniRule"/>
</dbReference>
<evidence type="ECO:0000259" key="4">
    <source>
        <dbReference type="PROSITE" id="PS51918"/>
    </source>
</evidence>
<dbReference type="GO" id="GO:0006779">
    <property type="term" value="P:porphyrin-containing compound biosynthetic process"/>
    <property type="evidence" value="ECO:0007669"/>
    <property type="project" value="InterPro"/>
</dbReference>
<reference evidence="5 8" key="1">
    <citation type="submission" date="2021-06" db="EMBL/GenBank/DDBJ databases">
        <title>Collection of gut derived symbiotic bacterial strains cultured from healthy donors.</title>
        <authorList>
            <person name="Lin H."/>
            <person name="Littmann E."/>
            <person name="Pamer E.G."/>
        </authorList>
    </citation>
    <scope>NUCLEOTIDE SEQUENCE</scope>
    <source>
        <strain evidence="6 8">MSK.21.70</strain>
        <strain evidence="5">MSK.21.82</strain>
    </source>
</reference>
<evidence type="ECO:0000313" key="5">
    <source>
        <dbReference type="EMBL" id="MBV3382439.1"/>
    </source>
</evidence>
<gene>
    <name evidence="5" type="primary">hemW</name>
    <name evidence="5" type="ORF">KSV97_04155</name>
    <name evidence="6" type="ORF">KSW06_04345</name>
</gene>
<dbReference type="SFLD" id="SFLDS00029">
    <property type="entry name" value="Radical_SAM"/>
    <property type="match status" value="1"/>
</dbReference>
<dbReference type="GO" id="GO:0004109">
    <property type="term" value="F:coproporphyrinogen oxidase activity"/>
    <property type="evidence" value="ECO:0007669"/>
    <property type="project" value="InterPro"/>
</dbReference>
<dbReference type="SFLD" id="SFLDF00562">
    <property type="entry name" value="HemN-like__clustered_with_heat"/>
    <property type="match status" value="1"/>
</dbReference>
<dbReference type="GO" id="GO:0005737">
    <property type="term" value="C:cytoplasm"/>
    <property type="evidence" value="ECO:0007669"/>
    <property type="project" value="UniProtKB-SubCell"/>
</dbReference>
<dbReference type="InterPro" id="IPR034505">
    <property type="entry name" value="Coproporphyrinogen-III_oxidase"/>
</dbReference>
<keyword evidence="3" id="KW-0349">Heme</keyword>
<comment type="function">
    <text evidence="3">Probably acts as a heme chaperone, transferring heme to an unknown acceptor. Binds one molecule of heme per monomer, possibly covalently. Binds 1 [4Fe-4S] cluster. The cluster is coordinated with 3 cysteines and an exchangeable S-adenosyl-L-methionine.</text>
</comment>
<keyword evidence="3" id="KW-0004">4Fe-4S</keyword>
<dbReference type="Proteomes" id="UP001196408">
    <property type="component" value="Unassembled WGS sequence"/>
</dbReference>
<evidence type="ECO:0000256" key="2">
    <source>
        <dbReference type="ARBA" id="ARBA00017228"/>
    </source>
</evidence>
<dbReference type="CDD" id="cd01335">
    <property type="entry name" value="Radical_SAM"/>
    <property type="match status" value="1"/>
</dbReference>
<keyword evidence="3" id="KW-0411">Iron-sulfur</keyword>
<dbReference type="InterPro" id="IPR007197">
    <property type="entry name" value="rSAM"/>
</dbReference>
<keyword evidence="3" id="KW-0143">Chaperone</keyword>
<dbReference type="PANTHER" id="PTHR13932:SF5">
    <property type="entry name" value="RADICAL S-ADENOSYL METHIONINE DOMAIN-CONTAINING PROTEIN 1, MITOCHONDRIAL"/>
    <property type="match status" value="1"/>
</dbReference>
<keyword evidence="3" id="KW-0479">Metal-binding</keyword>
<evidence type="ECO:0000313" key="8">
    <source>
        <dbReference type="Proteomes" id="UP001197492"/>
    </source>
</evidence>
<keyword evidence="8" id="KW-1185">Reference proteome</keyword>
<comment type="caution">
    <text evidence="5">The sequence shown here is derived from an EMBL/GenBank/DDBJ whole genome shotgun (WGS) entry which is preliminary data.</text>
</comment>
<dbReference type="SMART" id="SM00729">
    <property type="entry name" value="Elp3"/>
    <property type="match status" value="1"/>
</dbReference>
<evidence type="ECO:0000256" key="3">
    <source>
        <dbReference type="RuleBase" id="RU364116"/>
    </source>
</evidence>
<organism evidence="5 7">
    <name type="scientific">Catenibacterium mitsuokai</name>
    <dbReference type="NCBI Taxonomy" id="100886"/>
    <lineage>
        <taxon>Bacteria</taxon>
        <taxon>Bacillati</taxon>
        <taxon>Bacillota</taxon>
        <taxon>Erysipelotrichia</taxon>
        <taxon>Erysipelotrichales</taxon>
        <taxon>Coprobacillaceae</taxon>
        <taxon>Catenibacterium</taxon>
    </lineage>
</organism>
<protein>
    <recommendedName>
        <fullName evidence="2 3">Heme chaperone HemW</fullName>
    </recommendedName>
</protein>
<dbReference type="NCBIfam" id="TIGR00539">
    <property type="entry name" value="hemN_rel"/>
    <property type="match status" value="1"/>
</dbReference>
<dbReference type="PANTHER" id="PTHR13932">
    <property type="entry name" value="COPROPORPHYRINIGEN III OXIDASE"/>
    <property type="match status" value="1"/>
</dbReference>
<accession>A0AAW4MU62</accession>
<dbReference type="GeneID" id="301323920"/>
<dbReference type="InterPro" id="IPR006638">
    <property type="entry name" value="Elp3/MiaA/NifB-like_rSAM"/>
</dbReference>
<dbReference type="Pfam" id="PF04055">
    <property type="entry name" value="Radical_SAM"/>
    <property type="match status" value="1"/>
</dbReference>
<dbReference type="InterPro" id="IPR004559">
    <property type="entry name" value="HemW-like"/>
</dbReference>
<dbReference type="PROSITE" id="PS51918">
    <property type="entry name" value="RADICAL_SAM"/>
    <property type="match status" value="1"/>
</dbReference>
<evidence type="ECO:0000313" key="6">
    <source>
        <dbReference type="EMBL" id="MBV3392499.1"/>
    </source>
</evidence>
<dbReference type="AlphaFoldDB" id="A0AAW4MU62"/>
<dbReference type="Pfam" id="PF06969">
    <property type="entry name" value="HemN_C"/>
    <property type="match status" value="1"/>
</dbReference>
<keyword evidence="3" id="KW-0949">S-adenosyl-L-methionine</keyword>
<dbReference type="Proteomes" id="UP001197492">
    <property type="component" value="Unassembled WGS sequence"/>
</dbReference>
<keyword evidence="3" id="KW-0408">Iron</keyword>
<comment type="subcellular location">
    <subcellularLocation>
        <location evidence="3">Cytoplasm</location>
    </subcellularLocation>
</comment>
<dbReference type="GO" id="GO:0051539">
    <property type="term" value="F:4 iron, 4 sulfur cluster binding"/>
    <property type="evidence" value="ECO:0007669"/>
    <property type="project" value="UniProtKB-UniRule"/>
</dbReference>
<evidence type="ECO:0000256" key="1">
    <source>
        <dbReference type="ARBA" id="ARBA00006100"/>
    </source>
</evidence>
<dbReference type="InterPro" id="IPR010723">
    <property type="entry name" value="HemN_C"/>
</dbReference>
<dbReference type="RefSeq" id="WP_217747374.1">
    <property type="nucleotide sequence ID" value="NZ_JAHOEB010000019.1"/>
</dbReference>
<evidence type="ECO:0000313" key="7">
    <source>
        <dbReference type="Proteomes" id="UP001196408"/>
    </source>
</evidence>
<dbReference type="EMBL" id="JAHOEL010000019">
    <property type="protein sequence ID" value="MBV3392499.1"/>
    <property type="molecule type" value="Genomic_DNA"/>
</dbReference>
<proteinExistence type="inferred from homology"/>
<dbReference type="SFLD" id="SFLDG01082">
    <property type="entry name" value="B12-binding_domain_containing"/>
    <property type="match status" value="1"/>
</dbReference>